<keyword evidence="4" id="KW-1185">Reference proteome</keyword>
<dbReference type="CDD" id="cd03784">
    <property type="entry name" value="GT1_Gtf-like"/>
    <property type="match status" value="1"/>
</dbReference>
<name>A0AAW2DE91_9ROSI</name>
<sequence>MAFDMASPSFSNMLKTLKKDLVIYDFLQPWAPSIAYTHNIPAVNFITTGAAMTCFALHAMKNPSEDFPFPELHLRDLYESSSTVHPYINDKERILQSFARSSKIVLIKTFRELEGKYIDLLSSLIEKKVVPVGALVEDPVHEDEKAKTIDWLDKKKGSSTVFVSFGSQYFLSKEEMEEIAHGLELSKVDFTWVVRFPVGEKIKLEEALPEGFLERVGERGIVVEDWAPQAKIPWHSSIGGFESYCGWSFVIESIKFGVPIIAIPMQLDQPLNARVVEEVGVGMEVKRDRDGKLERVEVATVIREVVMGIIGESIRRRARETSDSLRKKGEEEIEVVVDELDKLCATRSLFQWLHQFS</sequence>
<dbReference type="Pfam" id="PF00201">
    <property type="entry name" value="UDPGT"/>
    <property type="match status" value="1"/>
</dbReference>
<protein>
    <submittedName>
        <fullName evidence="3">Uncharacterized protein</fullName>
    </submittedName>
</protein>
<reference evidence="3 4" key="1">
    <citation type="submission" date="2024-01" db="EMBL/GenBank/DDBJ databases">
        <title>A telomere-to-telomere, gap-free genome of sweet tea (Lithocarpus litseifolius).</title>
        <authorList>
            <person name="Zhou J."/>
        </authorList>
    </citation>
    <scope>NUCLEOTIDE SEQUENCE [LARGE SCALE GENOMIC DNA]</scope>
    <source>
        <strain evidence="3">Zhou-2022a</strain>
        <tissue evidence="3">Leaf</tissue>
    </source>
</reference>
<dbReference type="InterPro" id="IPR002213">
    <property type="entry name" value="UDP_glucos_trans"/>
</dbReference>
<comment type="similarity">
    <text evidence="1">Belongs to the UDP-glycosyltransferase family.</text>
</comment>
<dbReference type="Gene3D" id="3.40.50.2000">
    <property type="entry name" value="Glycogen Phosphorylase B"/>
    <property type="match status" value="2"/>
</dbReference>
<dbReference type="GO" id="GO:0008194">
    <property type="term" value="F:UDP-glycosyltransferase activity"/>
    <property type="evidence" value="ECO:0007669"/>
    <property type="project" value="InterPro"/>
</dbReference>
<evidence type="ECO:0000256" key="1">
    <source>
        <dbReference type="ARBA" id="ARBA00009995"/>
    </source>
</evidence>
<accession>A0AAW2DE91</accession>
<dbReference type="GO" id="GO:1901135">
    <property type="term" value="P:carbohydrate derivative metabolic process"/>
    <property type="evidence" value="ECO:0007669"/>
    <property type="project" value="UniProtKB-ARBA"/>
</dbReference>
<organism evidence="3 4">
    <name type="scientific">Lithocarpus litseifolius</name>
    <dbReference type="NCBI Taxonomy" id="425828"/>
    <lineage>
        <taxon>Eukaryota</taxon>
        <taxon>Viridiplantae</taxon>
        <taxon>Streptophyta</taxon>
        <taxon>Embryophyta</taxon>
        <taxon>Tracheophyta</taxon>
        <taxon>Spermatophyta</taxon>
        <taxon>Magnoliopsida</taxon>
        <taxon>eudicotyledons</taxon>
        <taxon>Gunneridae</taxon>
        <taxon>Pentapetalae</taxon>
        <taxon>rosids</taxon>
        <taxon>fabids</taxon>
        <taxon>Fagales</taxon>
        <taxon>Fagaceae</taxon>
        <taxon>Lithocarpus</taxon>
    </lineage>
</organism>
<proteinExistence type="inferred from homology"/>
<dbReference type="SUPFAM" id="SSF53756">
    <property type="entry name" value="UDP-Glycosyltransferase/glycogen phosphorylase"/>
    <property type="match status" value="1"/>
</dbReference>
<evidence type="ECO:0000256" key="2">
    <source>
        <dbReference type="ARBA" id="ARBA00022679"/>
    </source>
</evidence>
<gene>
    <name evidence="3" type="ORF">SO802_009430</name>
</gene>
<dbReference type="AlphaFoldDB" id="A0AAW2DE91"/>
<dbReference type="PANTHER" id="PTHR48044:SF29">
    <property type="entry name" value="GLYCOSYLTRANSFERASE"/>
    <property type="match status" value="1"/>
</dbReference>
<dbReference type="EMBL" id="JAZDWU010000003">
    <property type="protein sequence ID" value="KAL0007928.1"/>
    <property type="molecule type" value="Genomic_DNA"/>
</dbReference>
<evidence type="ECO:0000313" key="4">
    <source>
        <dbReference type="Proteomes" id="UP001459277"/>
    </source>
</evidence>
<evidence type="ECO:0000313" key="3">
    <source>
        <dbReference type="EMBL" id="KAL0007928.1"/>
    </source>
</evidence>
<dbReference type="FunFam" id="3.40.50.2000:FF:000060">
    <property type="entry name" value="Glycosyltransferase"/>
    <property type="match status" value="1"/>
</dbReference>
<keyword evidence="2" id="KW-0808">Transferase</keyword>
<dbReference type="Proteomes" id="UP001459277">
    <property type="component" value="Unassembled WGS sequence"/>
</dbReference>
<comment type="caution">
    <text evidence="3">The sequence shown here is derived from an EMBL/GenBank/DDBJ whole genome shotgun (WGS) entry which is preliminary data.</text>
</comment>
<dbReference type="PANTHER" id="PTHR48044">
    <property type="entry name" value="GLYCOSYLTRANSFERASE"/>
    <property type="match status" value="1"/>
</dbReference>